<accession>A0A9W8ILL5</accession>
<keyword evidence="2" id="KW-1185">Reference proteome</keyword>
<protein>
    <submittedName>
        <fullName evidence="1">Uncharacterized protein</fullName>
    </submittedName>
</protein>
<sequence>MAILWYTARIMPFSDSFNTQVKACLRNFIWNGRQSKVEWDVVILPKTQGSLGLLPFEKQTQAIFTQFTANMFRQKDPPWWAATAQRVFDQWLGQKNMHSFDLLATAPPKGIPKALPACWDRVLRTWYALKGKGPDETFNGSIETLLGLPFEHPAVYLLIKISGAVRKRLRANKLFTLGDIFVRYEPTGAATSRDDPLLQPYVLAFGQCRINLHPHVVRKLLNYPLDPDRRTVCTYAQLGSVPLEAYTPREGRLTAISMEVTPIKLEKT</sequence>
<proteinExistence type="predicted"/>
<name>A0A9W8ILL5_9FUNG</name>
<dbReference type="Proteomes" id="UP001140074">
    <property type="component" value="Unassembled WGS sequence"/>
</dbReference>
<dbReference type="AlphaFoldDB" id="A0A9W8ILL5"/>
<dbReference type="EMBL" id="JANBUY010000037">
    <property type="protein sequence ID" value="KAJ2866486.1"/>
    <property type="molecule type" value="Genomic_DNA"/>
</dbReference>
<evidence type="ECO:0000313" key="1">
    <source>
        <dbReference type="EMBL" id="KAJ2866486.1"/>
    </source>
</evidence>
<gene>
    <name evidence="1" type="ORF">GGH94_001527</name>
</gene>
<reference evidence="1" key="1">
    <citation type="submission" date="2022-07" db="EMBL/GenBank/DDBJ databases">
        <title>Phylogenomic reconstructions and comparative analyses of Kickxellomycotina fungi.</title>
        <authorList>
            <person name="Reynolds N.K."/>
            <person name="Stajich J.E."/>
            <person name="Barry K."/>
            <person name="Grigoriev I.V."/>
            <person name="Crous P."/>
            <person name="Smith M.E."/>
        </authorList>
    </citation>
    <scope>NUCLEOTIDE SEQUENCE</scope>
    <source>
        <strain evidence="1">RSA 476</strain>
    </source>
</reference>
<organism evidence="1 2">
    <name type="scientific">Coemansia aciculifera</name>
    <dbReference type="NCBI Taxonomy" id="417176"/>
    <lineage>
        <taxon>Eukaryota</taxon>
        <taxon>Fungi</taxon>
        <taxon>Fungi incertae sedis</taxon>
        <taxon>Zoopagomycota</taxon>
        <taxon>Kickxellomycotina</taxon>
        <taxon>Kickxellomycetes</taxon>
        <taxon>Kickxellales</taxon>
        <taxon>Kickxellaceae</taxon>
        <taxon>Coemansia</taxon>
    </lineage>
</organism>
<evidence type="ECO:0000313" key="2">
    <source>
        <dbReference type="Proteomes" id="UP001140074"/>
    </source>
</evidence>
<comment type="caution">
    <text evidence="1">The sequence shown here is derived from an EMBL/GenBank/DDBJ whole genome shotgun (WGS) entry which is preliminary data.</text>
</comment>